<gene>
    <name evidence="14" type="ORF">NSPZN2_80022</name>
</gene>
<dbReference type="InterPro" id="IPR038266">
    <property type="entry name" value="NapC/NirT_cytc_sf"/>
</dbReference>
<evidence type="ECO:0000256" key="2">
    <source>
        <dbReference type="ARBA" id="ARBA00007395"/>
    </source>
</evidence>
<comment type="similarity">
    <text evidence="2">Belongs to the NapC/NirT/NrfH family.</text>
</comment>
<dbReference type="EMBL" id="CAJNBJ010000021">
    <property type="protein sequence ID" value="CAE6800158.1"/>
    <property type="molecule type" value="Genomic_DNA"/>
</dbReference>
<evidence type="ECO:0000256" key="10">
    <source>
        <dbReference type="ARBA" id="ARBA00023004"/>
    </source>
</evidence>
<keyword evidence="6 12" id="KW-0812">Transmembrane</keyword>
<dbReference type="InterPro" id="IPR017571">
    <property type="entry name" value="NrfH"/>
</dbReference>
<dbReference type="PANTHER" id="PTHR30333">
    <property type="entry name" value="CYTOCHROME C-TYPE PROTEIN"/>
    <property type="match status" value="1"/>
</dbReference>
<keyword evidence="9 12" id="KW-1133">Transmembrane helix</keyword>
<organism evidence="14 15">
    <name type="scientific">Nitrospira defluvii</name>
    <dbReference type="NCBI Taxonomy" id="330214"/>
    <lineage>
        <taxon>Bacteria</taxon>
        <taxon>Pseudomonadati</taxon>
        <taxon>Nitrospirota</taxon>
        <taxon>Nitrospiria</taxon>
        <taxon>Nitrospirales</taxon>
        <taxon>Nitrospiraceae</taxon>
        <taxon>Nitrospira</taxon>
    </lineage>
</organism>
<evidence type="ECO:0000256" key="5">
    <source>
        <dbReference type="ARBA" id="ARBA00022617"/>
    </source>
</evidence>
<feature type="domain" description="NapC/NirT cytochrome c N-terminal" evidence="13">
    <location>
        <begin position="21"/>
        <end position="155"/>
    </location>
</feature>
<reference evidence="14 15" key="1">
    <citation type="submission" date="2021-02" db="EMBL/GenBank/DDBJ databases">
        <authorList>
            <person name="Han P."/>
        </authorList>
    </citation>
    <scope>NUCLEOTIDE SEQUENCE [LARGE SCALE GENOMIC DNA]</scope>
    <source>
        <strain evidence="14">Candidatus Nitrospira sp. ZN2</strain>
    </source>
</reference>
<dbReference type="InterPro" id="IPR051174">
    <property type="entry name" value="Cytochrome_c-type_ET"/>
</dbReference>
<evidence type="ECO:0000256" key="7">
    <source>
        <dbReference type="ARBA" id="ARBA00022723"/>
    </source>
</evidence>
<keyword evidence="11 12" id="KW-0472">Membrane</keyword>
<dbReference type="Proteomes" id="UP000675880">
    <property type="component" value="Unassembled WGS sequence"/>
</dbReference>
<evidence type="ECO:0000256" key="8">
    <source>
        <dbReference type="ARBA" id="ARBA00022982"/>
    </source>
</evidence>
<feature type="transmembrane region" description="Helical" evidence="12">
    <location>
        <begin position="12"/>
        <end position="33"/>
    </location>
</feature>
<evidence type="ECO:0000256" key="4">
    <source>
        <dbReference type="ARBA" id="ARBA00022475"/>
    </source>
</evidence>
<keyword evidence="7" id="KW-0479">Metal-binding</keyword>
<dbReference type="PANTHER" id="PTHR30333:SF1">
    <property type="entry name" value="CYTOCHROME C-TYPE PROTEIN NAPC"/>
    <property type="match status" value="1"/>
</dbReference>
<evidence type="ECO:0000256" key="12">
    <source>
        <dbReference type="SAM" id="Phobius"/>
    </source>
</evidence>
<evidence type="ECO:0000256" key="11">
    <source>
        <dbReference type="ARBA" id="ARBA00023136"/>
    </source>
</evidence>
<keyword evidence="10" id="KW-0408">Iron</keyword>
<comment type="subcellular location">
    <subcellularLocation>
        <location evidence="1">Cell membrane</location>
    </subcellularLocation>
</comment>
<evidence type="ECO:0000259" key="13">
    <source>
        <dbReference type="Pfam" id="PF03264"/>
    </source>
</evidence>
<sequence>MTRFSQQTSSGAAGGFLAAALGCVVGIGLYTFVYARGASYLTDDPKACVNCHVMNPQYDGWVKSSHRMVAVCNDCHTPEGLLPKYTSKAFNGLLHAVAFTTGRFPDEIQIKPHMRAIADQACLKCHAEIVQAIQVSDERAGQLSCVRCHRNVGHQ</sequence>
<evidence type="ECO:0000256" key="3">
    <source>
        <dbReference type="ARBA" id="ARBA00022448"/>
    </source>
</evidence>
<dbReference type="InterPro" id="IPR005126">
    <property type="entry name" value="NapC/NirT_cyt_c_N"/>
</dbReference>
<protein>
    <submittedName>
        <fullName evidence="14">Cytochrome c nitrite reductase, small subunit NrfH</fullName>
    </submittedName>
</protein>
<dbReference type="Gene3D" id="1.10.3820.10">
    <property type="entry name" value="Di-heme elbow motif domain"/>
    <property type="match status" value="1"/>
</dbReference>
<name>A0ABM8SBW4_9BACT</name>
<keyword evidence="15" id="KW-1185">Reference proteome</keyword>
<accession>A0ABM8SBW4</accession>
<keyword evidence="8" id="KW-0249">Electron transport</keyword>
<dbReference type="PROSITE" id="PS51257">
    <property type="entry name" value="PROKAR_LIPOPROTEIN"/>
    <property type="match status" value="1"/>
</dbReference>
<keyword evidence="4" id="KW-1003">Cell membrane</keyword>
<evidence type="ECO:0000256" key="1">
    <source>
        <dbReference type="ARBA" id="ARBA00004236"/>
    </source>
</evidence>
<keyword evidence="5" id="KW-0349">Heme</keyword>
<keyword evidence="3" id="KW-0813">Transport</keyword>
<evidence type="ECO:0000256" key="9">
    <source>
        <dbReference type="ARBA" id="ARBA00022989"/>
    </source>
</evidence>
<comment type="caution">
    <text evidence="14">The sequence shown here is derived from an EMBL/GenBank/DDBJ whole genome shotgun (WGS) entry which is preliminary data.</text>
</comment>
<evidence type="ECO:0000313" key="14">
    <source>
        <dbReference type="EMBL" id="CAE6800158.1"/>
    </source>
</evidence>
<dbReference type="NCBIfam" id="TIGR03153">
    <property type="entry name" value="cytochr_NrfH"/>
    <property type="match status" value="1"/>
</dbReference>
<dbReference type="Pfam" id="PF03264">
    <property type="entry name" value="Cytochrom_NNT"/>
    <property type="match status" value="1"/>
</dbReference>
<evidence type="ECO:0000256" key="6">
    <source>
        <dbReference type="ARBA" id="ARBA00022692"/>
    </source>
</evidence>
<evidence type="ECO:0000313" key="15">
    <source>
        <dbReference type="Proteomes" id="UP000675880"/>
    </source>
</evidence>
<proteinExistence type="inferred from homology"/>
<dbReference type="InterPro" id="IPR036280">
    <property type="entry name" value="Multihaem_cyt_sf"/>
</dbReference>
<dbReference type="RefSeq" id="WP_213044199.1">
    <property type="nucleotide sequence ID" value="NZ_CAJNBJ010000021.1"/>
</dbReference>
<dbReference type="SUPFAM" id="SSF48695">
    <property type="entry name" value="Multiheme cytochromes"/>
    <property type="match status" value="1"/>
</dbReference>